<gene>
    <name evidence="1" type="ORF">AMJ71_04740</name>
</gene>
<evidence type="ECO:0000313" key="1">
    <source>
        <dbReference type="EMBL" id="KPL10007.1"/>
    </source>
</evidence>
<organism evidence="1 2">
    <name type="scientific">candidate division TA06 bacterium SM1_40</name>
    <dbReference type="NCBI Taxonomy" id="1703773"/>
    <lineage>
        <taxon>Bacteria</taxon>
        <taxon>Bacteria division TA06</taxon>
    </lineage>
</organism>
<reference evidence="1 2" key="1">
    <citation type="journal article" date="2015" name="Microbiome">
        <title>Genomic resolution of linkages in carbon, nitrogen, and sulfur cycling among widespread estuary sediment bacteria.</title>
        <authorList>
            <person name="Baker B.J."/>
            <person name="Lazar C.S."/>
            <person name="Teske A.P."/>
            <person name="Dick G.J."/>
        </authorList>
    </citation>
    <scope>NUCLEOTIDE SEQUENCE [LARGE SCALE GENOMIC DNA]</scope>
    <source>
        <strain evidence="1">SM1_40</strain>
    </source>
</reference>
<dbReference type="EMBL" id="LJVA01000043">
    <property type="protein sequence ID" value="KPL10007.1"/>
    <property type="molecule type" value="Genomic_DNA"/>
</dbReference>
<dbReference type="Proteomes" id="UP000051035">
    <property type="component" value="Unassembled WGS sequence"/>
</dbReference>
<sequence length="146" mass="15550">MMMVSLDGARKVAIIRPLIRQGGKVIGTSMTMERRSFEPAISQRVGALIDRDVATGQSYVSGSRTRKPYTPCFPGLLPVMNEVQAGPVIGGMVDSSSPHAPCSMRRASVGTRPCSISGPMTSNVPPSSPKMTSLFLCLLTDPPPFL</sequence>
<dbReference type="AlphaFoldDB" id="A0A0S8JJX1"/>
<comment type="caution">
    <text evidence="1">The sequence shown here is derived from an EMBL/GenBank/DDBJ whole genome shotgun (WGS) entry which is preliminary data.</text>
</comment>
<name>A0A0S8JJX1_UNCT6</name>
<proteinExistence type="predicted"/>
<accession>A0A0S8JJX1</accession>
<evidence type="ECO:0000313" key="2">
    <source>
        <dbReference type="Proteomes" id="UP000051035"/>
    </source>
</evidence>
<protein>
    <submittedName>
        <fullName evidence="1">Uncharacterized protein</fullName>
    </submittedName>
</protein>